<reference evidence="2" key="1">
    <citation type="submission" date="2021-02" db="EMBL/GenBank/DDBJ databases">
        <authorList>
            <person name="Steward A R."/>
        </authorList>
    </citation>
    <scope>NUCLEOTIDE SEQUENCE</scope>
</reference>
<dbReference type="Proteomes" id="UP000663880">
    <property type="component" value="Unassembled WGS sequence"/>
</dbReference>
<gene>
    <name evidence="2" type="ORF">PMACD_LOCUS2806</name>
</gene>
<organism evidence="2 3">
    <name type="scientific">Pieris macdunnoughi</name>
    <dbReference type="NCBI Taxonomy" id="345717"/>
    <lineage>
        <taxon>Eukaryota</taxon>
        <taxon>Metazoa</taxon>
        <taxon>Ecdysozoa</taxon>
        <taxon>Arthropoda</taxon>
        <taxon>Hexapoda</taxon>
        <taxon>Insecta</taxon>
        <taxon>Pterygota</taxon>
        <taxon>Neoptera</taxon>
        <taxon>Endopterygota</taxon>
        <taxon>Lepidoptera</taxon>
        <taxon>Glossata</taxon>
        <taxon>Ditrysia</taxon>
        <taxon>Papilionoidea</taxon>
        <taxon>Pieridae</taxon>
        <taxon>Pierinae</taxon>
        <taxon>Pieris</taxon>
    </lineage>
</organism>
<name>A0A821NRA1_9NEOP</name>
<dbReference type="EMBL" id="CAJOBZ010000005">
    <property type="protein sequence ID" value="CAF4789475.1"/>
    <property type="molecule type" value="Genomic_DNA"/>
</dbReference>
<proteinExistence type="predicted"/>
<keyword evidence="3" id="KW-1185">Reference proteome</keyword>
<dbReference type="AlphaFoldDB" id="A0A821NRA1"/>
<sequence>MQHLKGASRELYGYNVGTRTHREQKINQWGRGDPSTLDIVDKTSSSINMHHQFIGSELDRDGRASAVWTTHDAFGESWFGRPPSRIPMQGMPAGAMSAI</sequence>
<evidence type="ECO:0000313" key="2">
    <source>
        <dbReference type="EMBL" id="CAF4789475.1"/>
    </source>
</evidence>
<evidence type="ECO:0000313" key="3">
    <source>
        <dbReference type="Proteomes" id="UP000663880"/>
    </source>
</evidence>
<comment type="caution">
    <text evidence="2">The sequence shown here is derived from an EMBL/GenBank/DDBJ whole genome shotgun (WGS) entry which is preliminary data.</text>
</comment>
<accession>A0A821NRA1</accession>
<evidence type="ECO:0000256" key="1">
    <source>
        <dbReference type="SAM" id="MobiDB-lite"/>
    </source>
</evidence>
<protein>
    <submittedName>
        <fullName evidence="2">Uncharacterized protein</fullName>
    </submittedName>
</protein>
<feature type="region of interest" description="Disordered" evidence="1">
    <location>
        <begin position="79"/>
        <end position="99"/>
    </location>
</feature>